<dbReference type="EMBL" id="JUGD01000040">
    <property type="protein sequence ID" value="RAM61345.1"/>
    <property type="molecule type" value="Genomic_DNA"/>
</dbReference>
<dbReference type="Proteomes" id="UP000248631">
    <property type="component" value="Unassembled WGS sequence"/>
</dbReference>
<reference evidence="1 2" key="1">
    <citation type="submission" date="2014-12" db="EMBL/GenBank/DDBJ databases">
        <title>Complete genome sequence of Herbaspirillum rubrisubalbicans Os38.</title>
        <authorList>
            <person name="Chen M."/>
            <person name="An Q."/>
        </authorList>
    </citation>
    <scope>NUCLEOTIDE SEQUENCE [LARGE SCALE GENOMIC DNA]</scope>
    <source>
        <strain evidence="1 2">Os38</strain>
    </source>
</reference>
<keyword evidence="2" id="KW-1185">Reference proteome</keyword>
<proteinExistence type="predicted"/>
<evidence type="ECO:0000313" key="2">
    <source>
        <dbReference type="Proteomes" id="UP000248631"/>
    </source>
</evidence>
<comment type="caution">
    <text evidence="1">The sequence shown here is derived from an EMBL/GenBank/DDBJ whole genome shotgun (WGS) entry which is preliminary data.</text>
</comment>
<organism evidence="1 2">
    <name type="scientific">Herbaspirillum rubrisubalbicans</name>
    <dbReference type="NCBI Taxonomy" id="80842"/>
    <lineage>
        <taxon>Bacteria</taxon>
        <taxon>Pseudomonadati</taxon>
        <taxon>Pseudomonadota</taxon>
        <taxon>Betaproteobacteria</taxon>
        <taxon>Burkholderiales</taxon>
        <taxon>Oxalobacteraceae</taxon>
        <taxon>Herbaspirillum</taxon>
    </lineage>
</organism>
<gene>
    <name evidence="1" type="ORF">RB24_25605</name>
</gene>
<evidence type="ECO:0000313" key="1">
    <source>
        <dbReference type="EMBL" id="RAM61345.1"/>
    </source>
</evidence>
<sequence>MSSLAELKQAVAQLEVDHIEFQSAKKELDNWHDYDMRRSDGSTRQDALHEEIGRNAKERVWHANRKFEAQKELVSRLIKEL</sequence>
<protein>
    <recommendedName>
        <fullName evidence="3">DUF4164 domain-containing protein</fullName>
    </recommendedName>
</protein>
<accession>A0ABX9BUD4</accession>
<name>A0ABX9BUD4_9BURK</name>
<dbReference type="RefSeq" id="WP_112070067.1">
    <property type="nucleotide sequence ID" value="NZ_JUGD01000040.1"/>
</dbReference>
<evidence type="ECO:0008006" key="3">
    <source>
        <dbReference type="Google" id="ProtNLM"/>
    </source>
</evidence>